<protein>
    <submittedName>
        <fullName evidence="1">Uncharacterized protein</fullName>
    </submittedName>
</protein>
<keyword evidence="2" id="KW-1185">Reference proteome</keyword>
<gene>
    <name evidence="1" type="ORF">MQP27_07800</name>
</gene>
<evidence type="ECO:0000313" key="2">
    <source>
        <dbReference type="Proteomes" id="UP001165269"/>
    </source>
</evidence>
<sequence length="102" mass="11417">MDLWERLWETPQATMWEQLSQEFEVASYVRLLVRAEKPGSSAIIWGQVKQFAESLGLSVSGMQRNRWTIAAVNDLDEDQAANPSAVSPVADLRERLKAVQGG</sequence>
<dbReference type="EMBL" id="JALDAY010000002">
    <property type="protein sequence ID" value="MCI3271013.1"/>
    <property type="molecule type" value="Genomic_DNA"/>
</dbReference>
<comment type="caution">
    <text evidence="1">The sequence shown here is derived from an EMBL/GenBank/DDBJ whole genome shotgun (WGS) entry which is preliminary data.</text>
</comment>
<proteinExistence type="predicted"/>
<dbReference type="Proteomes" id="UP001165269">
    <property type="component" value="Unassembled WGS sequence"/>
</dbReference>
<name>A0ABS9Y1B2_9ACTN</name>
<evidence type="ECO:0000313" key="1">
    <source>
        <dbReference type="EMBL" id="MCI3271013.1"/>
    </source>
</evidence>
<accession>A0ABS9Y1B2</accession>
<reference evidence="1" key="1">
    <citation type="submission" date="2022-03" db="EMBL/GenBank/DDBJ databases">
        <title>Streptomyces 7R015 and 7R016 isolated from Barleria lupulina in Thailand.</title>
        <authorList>
            <person name="Kanchanasin P."/>
            <person name="Phongsopitanun W."/>
            <person name="Tanasupawat S."/>
        </authorList>
    </citation>
    <scope>NUCLEOTIDE SEQUENCE</scope>
    <source>
        <strain evidence="1">7R015</strain>
    </source>
</reference>
<organism evidence="1 2">
    <name type="scientific">Streptomyces cylindrosporus</name>
    <dbReference type="NCBI Taxonomy" id="2927583"/>
    <lineage>
        <taxon>Bacteria</taxon>
        <taxon>Bacillati</taxon>
        <taxon>Actinomycetota</taxon>
        <taxon>Actinomycetes</taxon>
        <taxon>Kitasatosporales</taxon>
        <taxon>Streptomycetaceae</taxon>
        <taxon>Streptomyces</taxon>
    </lineage>
</organism>